<evidence type="ECO:0000313" key="3">
    <source>
        <dbReference type="EMBL" id="CAD7649329.1"/>
    </source>
</evidence>
<dbReference type="Proteomes" id="UP000728032">
    <property type="component" value="Unassembled WGS sequence"/>
</dbReference>
<protein>
    <submittedName>
        <fullName evidence="3">Uncharacterized protein</fullName>
    </submittedName>
</protein>
<organism evidence="3">
    <name type="scientific">Oppiella nova</name>
    <dbReference type="NCBI Taxonomy" id="334625"/>
    <lineage>
        <taxon>Eukaryota</taxon>
        <taxon>Metazoa</taxon>
        <taxon>Ecdysozoa</taxon>
        <taxon>Arthropoda</taxon>
        <taxon>Chelicerata</taxon>
        <taxon>Arachnida</taxon>
        <taxon>Acari</taxon>
        <taxon>Acariformes</taxon>
        <taxon>Sarcoptiformes</taxon>
        <taxon>Oribatida</taxon>
        <taxon>Brachypylina</taxon>
        <taxon>Oppioidea</taxon>
        <taxon>Oppiidae</taxon>
        <taxon>Oppiella</taxon>
    </lineage>
</organism>
<evidence type="ECO:0000313" key="4">
    <source>
        <dbReference type="Proteomes" id="UP000728032"/>
    </source>
</evidence>
<keyword evidence="2" id="KW-0472">Membrane</keyword>
<dbReference type="OrthoDB" id="5968863at2759"/>
<reference evidence="3" key="1">
    <citation type="submission" date="2020-11" db="EMBL/GenBank/DDBJ databases">
        <authorList>
            <person name="Tran Van P."/>
        </authorList>
    </citation>
    <scope>NUCLEOTIDE SEQUENCE</scope>
</reference>
<keyword evidence="4" id="KW-1185">Reference proteome</keyword>
<feature type="compositionally biased region" description="Polar residues" evidence="1">
    <location>
        <begin position="23"/>
        <end position="32"/>
    </location>
</feature>
<evidence type="ECO:0000256" key="1">
    <source>
        <dbReference type="SAM" id="MobiDB-lite"/>
    </source>
</evidence>
<keyword evidence="2" id="KW-0812">Transmembrane</keyword>
<feature type="transmembrane region" description="Helical" evidence="2">
    <location>
        <begin position="215"/>
        <end position="235"/>
    </location>
</feature>
<sequence>MDPMSSSDSKDFRSVPPPENLNKRQSYSKCNEISSDGKTFDFNYVNRRQRAKTDDDYFDDDDDQQTSIASRSEPLMAMKSTVLSKAVKTSETKGIRDDIEREDIEESDASVMEFRFKSNESSVHRVTQGFNFQIWSVLLSLGILTKLEYDLREELSQIFNACIHVRRCLYRNADSMNENQSLKCNVWDVLRWKSSPKVCVSKWKHKNTEYNSRRVVVVNVLFAMLAITHLAYLGSTFDGKEECLMYWPFGKN</sequence>
<evidence type="ECO:0000256" key="2">
    <source>
        <dbReference type="SAM" id="Phobius"/>
    </source>
</evidence>
<feature type="region of interest" description="Disordered" evidence="1">
    <location>
        <begin position="1"/>
        <end position="32"/>
    </location>
</feature>
<name>A0A7R9QM35_9ACAR</name>
<dbReference type="AlphaFoldDB" id="A0A7R9QM35"/>
<proteinExistence type="predicted"/>
<accession>A0A7R9QM35</accession>
<dbReference type="EMBL" id="CAJPVJ010003575">
    <property type="protein sequence ID" value="CAG2167732.1"/>
    <property type="molecule type" value="Genomic_DNA"/>
</dbReference>
<dbReference type="EMBL" id="OC918400">
    <property type="protein sequence ID" value="CAD7649329.1"/>
    <property type="molecule type" value="Genomic_DNA"/>
</dbReference>
<gene>
    <name evidence="3" type="ORF">ONB1V03_LOCUS7229</name>
</gene>
<keyword evidence="2" id="KW-1133">Transmembrane helix</keyword>